<comment type="caution">
    <text evidence="3">The sequence shown here is derived from an EMBL/GenBank/DDBJ whole genome shotgun (WGS) entry which is preliminary data.</text>
</comment>
<feature type="region of interest" description="Disordered" evidence="2">
    <location>
        <begin position="1220"/>
        <end position="1240"/>
    </location>
</feature>
<feature type="compositionally biased region" description="Basic and acidic residues" evidence="2">
    <location>
        <begin position="667"/>
        <end position="677"/>
    </location>
</feature>
<feature type="coiled-coil region" evidence="1">
    <location>
        <begin position="1370"/>
        <end position="1409"/>
    </location>
</feature>
<feature type="coiled-coil region" evidence="1">
    <location>
        <begin position="191"/>
        <end position="267"/>
    </location>
</feature>
<feature type="compositionally biased region" description="Low complexity" evidence="2">
    <location>
        <begin position="1"/>
        <end position="20"/>
    </location>
</feature>
<keyword evidence="4" id="KW-1185">Reference proteome</keyword>
<evidence type="ECO:0000256" key="2">
    <source>
        <dbReference type="SAM" id="MobiDB-lite"/>
    </source>
</evidence>
<name>A0ABD3FRH2_9STRA</name>
<gene>
    <name evidence="3" type="ORF">V7S43_006580</name>
</gene>
<protein>
    <submittedName>
        <fullName evidence="3">Uncharacterized protein</fullName>
    </submittedName>
</protein>
<feature type="compositionally biased region" description="Basic and acidic residues" evidence="2">
    <location>
        <begin position="584"/>
        <end position="619"/>
    </location>
</feature>
<evidence type="ECO:0000256" key="1">
    <source>
        <dbReference type="SAM" id="Coils"/>
    </source>
</evidence>
<feature type="coiled-coil region" evidence="1">
    <location>
        <begin position="688"/>
        <end position="959"/>
    </location>
</feature>
<dbReference type="EMBL" id="JBIMZQ010000011">
    <property type="protein sequence ID" value="KAL3668497.1"/>
    <property type="molecule type" value="Genomic_DNA"/>
</dbReference>
<sequence>MNPAVSSASSDGSSCSPSSSRGHKIRPKSVKSRTRPSDPSARKELKRSIEKKFRLRYTSLQRAYEQRLEALAGQLQEAVNQVHEDSTIHCLQENALTHEYASARLGEIVHECFYGERERYVKAMSDQIAWQASDLREAQQKLRVVQRREGEAQRQWKLAQRDIQALHHQLDVRVTELQEQRKREGDFKARCRAVIEERDALRKEVDMLKQSVQTMNTLQQENASLKVKLQQKESDGLDIRTELDQSVTQLQEAKSKLELETQASKQEIIHLKHLLSMSESKTREVVQTLQHLQTEDYPSKLARLESELAHEQQMAALTEKDHEDLKRRYEEFGVQVEQYMNEQTQEKAAIALKGEDQVKQLQTQLDNVGRQAQDAVKAKQAEITRAMDQLKFRQEAFNKAEKKISALEERALVAEAQQVESKLRHEKQIGGLEKEIVHWRHALEKEQEKMANLENVLAEMKDKYERKITSLQDAITRQSRQGAQEKELEARTRWQNEFVAKQDARIQELKEKYDSALENQQVELLQARQMALETANTATARWEKAKLEQKEEEEFERRRRSEDSAREKERKEEQRSLQMAQKRLQQEFDERERRLIERERTLVEKEKREDRRRQEEAKKVVPPPPAPTTPSVVVLNVGSADDEELGGAQVSGNAVVRVAPKSRRHSDKFSVRERQDQGESVDTIPRGQHEAELQAKEAQAALRAEERVQKLMQEFQERKESEFRAAMVNVRKGIQKLEVSLEEARAEKKRVEGQLLSERQAFVSLKTEYEESKDGKRTVVQRLEEANENLGRLRTVVRDLQGKCQSLEEQCKTAVQQKEESEAVAASSQKSNENLREQLTRLTEAAAHLENSLDTSVESSEKSTKELLNRIAVLEHQIQAREEQFEAEMSAIEEENTRELRNVSSQYDTHLRKLQETVEEAKQGCSDQETKANQLELTVRELTSAKEALAATVENMKTESLKQRKEFADLSRMHKNLSESMNGRVNTANEAVEKERSKRASVEMRALKAEKLAEQTRTEREKCLSACRQSLQRLASDWKEVRKDVKSEMNVSWVHLQKDLALAGVEWKKRTKDLVQETDTIWRYKTKEDKQEWKKRLAQKDKEMDKLLSSQRVSDQTKYDQVVERLEKKSRELEELEVRLATQVDLSSDLQRTVQKLEEEQRLQLVEQSQLHEQLSTAQVVIQKEKAEKERVDGLLKAQKAMCEKYRAFAGSLATQSGSQFTDKVQSNERADSGDDQTGWDLRQFSDELAKLTTRLQETQTEAVHKAIAEATISTKEGVSAPLVSELEAAKKALKFLWEDPKSVAGGSELDGHLPWYFRAVQTVKREKEANELTVSALHRDVSAKEAENKELLDGRTQWQEVNNLLRFEKDTVLREMELLRQTLQKRKEQELQELRAEYDVRIEQLKQRHDRSIMKSDQDYETALSQLRGMVESERRATSHTKNELMELKMTLERTEEELKEAQQKLDKETDQLRETASKWKRKAKLATKNNGAGIPSKAALHMSSSSHGTEEDSDASYRVMYSQSRRASNAMADLSSLMEQSLVSIRNESLVPPTSHRRRS</sequence>
<feature type="compositionally biased region" description="Basic and acidic residues" evidence="2">
    <location>
        <begin position="542"/>
        <end position="575"/>
    </location>
</feature>
<feature type="coiled-coil region" evidence="1">
    <location>
        <begin position="301"/>
        <end position="530"/>
    </location>
</feature>
<evidence type="ECO:0000313" key="3">
    <source>
        <dbReference type="EMBL" id="KAL3668497.1"/>
    </source>
</evidence>
<feature type="compositionally biased region" description="Basic and acidic residues" evidence="2">
    <location>
        <begin position="1462"/>
        <end position="1479"/>
    </location>
</feature>
<feature type="compositionally biased region" description="Basic residues" evidence="2">
    <location>
        <begin position="21"/>
        <end position="34"/>
    </location>
</feature>
<keyword evidence="1" id="KW-0175">Coiled coil</keyword>
<feature type="region of interest" description="Disordered" evidence="2">
    <location>
        <begin position="542"/>
        <end position="688"/>
    </location>
</feature>
<feature type="coiled-coil region" evidence="1">
    <location>
        <begin position="1090"/>
        <end position="1160"/>
    </location>
</feature>
<proteinExistence type="predicted"/>
<feature type="region of interest" description="Disordered" evidence="2">
    <location>
        <begin position="1"/>
        <end position="46"/>
    </location>
</feature>
<accession>A0ABD3FRH2</accession>
<dbReference type="Proteomes" id="UP001632037">
    <property type="component" value="Unassembled WGS sequence"/>
</dbReference>
<organism evidence="3 4">
    <name type="scientific">Phytophthora oleae</name>
    <dbReference type="NCBI Taxonomy" id="2107226"/>
    <lineage>
        <taxon>Eukaryota</taxon>
        <taxon>Sar</taxon>
        <taxon>Stramenopiles</taxon>
        <taxon>Oomycota</taxon>
        <taxon>Peronosporomycetes</taxon>
        <taxon>Peronosporales</taxon>
        <taxon>Peronosporaceae</taxon>
        <taxon>Phytophthora</taxon>
    </lineage>
</organism>
<feature type="region of interest" description="Disordered" evidence="2">
    <location>
        <begin position="1462"/>
        <end position="1519"/>
    </location>
</feature>
<evidence type="ECO:0000313" key="4">
    <source>
        <dbReference type="Proteomes" id="UP001632037"/>
    </source>
</evidence>
<reference evidence="3 4" key="1">
    <citation type="submission" date="2024-09" db="EMBL/GenBank/DDBJ databases">
        <title>Genome sequencing and assembly of Phytophthora oleae, isolate VK10A, causative agent of rot of olive drupes.</title>
        <authorList>
            <person name="Conti Taguali S."/>
            <person name="Riolo M."/>
            <person name="La Spada F."/>
            <person name="Cacciola S.O."/>
            <person name="Dionisio G."/>
        </authorList>
    </citation>
    <scope>NUCLEOTIDE SEQUENCE [LARGE SCALE GENOMIC DNA]</scope>
    <source>
        <strain evidence="3 4">VK10A</strain>
    </source>
</reference>